<dbReference type="Gene3D" id="1.20.58.300">
    <property type="entry name" value="FlgN-like"/>
    <property type="match status" value="1"/>
</dbReference>
<reference evidence="4 5" key="1">
    <citation type="submission" date="2019-02" db="EMBL/GenBank/DDBJ databases">
        <title>Deep-cultivation of Planctomycetes and their phenomic and genomic characterization uncovers novel biology.</title>
        <authorList>
            <person name="Wiegand S."/>
            <person name="Jogler M."/>
            <person name="Boedeker C."/>
            <person name="Pinto D."/>
            <person name="Vollmers J."/>
            <person name="Rivas-Marin E."/>
            <person name="Kohn T."/>
            <person name="Peeters S.H."/>
            <person name="Heuer A."/>
            <person name="Rast P."/>
            <person name="Oberbeckmann S."/>
            <person name="Bunk B."/>
            <person name="Jeske O."/>
            <person name="Meyerdierks A."/>
            <person name="Storesund J.E."/>
            <person name="Kallscheuer N."/>
            <person name="Luecker S."/>
            <person name="Lage O.M."/>
            <person name="Pohl T."/>
            <person name="Merkel B.J."/>
            <person name="Hornburger P."/>
            <person name="Mueller R.-W."/>
            <person name="Bruemmer F."/>
            <person name="Labrenz M."/>
            <person name="Spormann A.M."/>
            <person name="Op den Camp H."/>
            <person name="Overmann J."/>
            <person name="Amann R."/>
            <person name="Jetten M.S.M."/>
            <person name="Mascher T."/>
            <person name="Medema M.H."/>
            <person name="Devos D.P."/>
            <person name="Kaster A.-K."/>
            <person name="Ovreas L."/>
            <person name="Rohde M."/>
            <person name="Galperin M.Y."/>
            <person name="Jogler C."/>
        </authorList>
    </citation>
    <scope>NUCLEOTIDE SEQUENCE [LARGE SCALE GENOMIC DNA]</scope>
    <source>
        <strain evidence="4 5">I41</strain>
    </source>
</reference>
<evidence type="ECO:0000313" key="4">
    <source>
        <dbReference type="EMBL" id="QDT72286.1"/>
    </source>
</evidence>
<dbReference type="AlphaFoldDB" id="A0A517TV82"/>
<evidence type="ECO:0000256" key="3">
    <source>
        <dbReference type="ARBA" id="ARBA00022795"/>
    </source>
</evidence>
<dbReference type="KEGG" id="llh:I41_14580"/>
<dbReference type="EMBL" id="CP036339">
    <property type="protein sequence ID" value="QDT72286.1"/>
    <property type="molecule type" value="Genomic_DNA"/>
</dbReference>
<dbReference type="Proteomes" id="UP000317909">
    <property type="component" value="Chromosome"/>
</dbReference>
<accession>A0A517TV82</accession>
<evidence type="ECO:0000256" key="1">
    <source>
        <dbReference type="ARBA" id="ARBA00002397"/>
    </source>
</evidence>
<protein>
    <submittedName>
        <fullName evidence="4">FlgN protein</fullName>
    </submittedName>
</protein>
<dbReference type="RefSeq" id="WP_168206749.1">
    <property type="nucleotide sequence ID" value="NZ_CP036339.1"/>
</dbReference>
<sequence length="165" mass="18124">MIAVTPLHWESELAALLKRLSTAQQELLSLLSTKREMIVRRDHQGLSDLVTREGELAAELQACQQRRQELLRQADAAGLPSHSIEELATALPRSAASALKTPVAEAKQRAELIRHECLAQWVAVQRTVLHLSQLLEIIATGGRSQPTYGKGRVIERGGALIDQAV</sequence>
<dbReference type="InterPro" id="IPR036679">
    <property type="entry name" value="FlgN-like_sf"/>
</dbReference>
<dbReference type="InterPro" id="IPR007809">
    <property type="entry name" value="FlgN-like"/>
</dbReference>
<comment type="function">
    <text evidence="1">Required for the efficient initiation of filament assembly.</text>
</comment>
<keyword evidence="3" id="KW-1005">Bacterial flagellum biogenesis</keyword>
<dbReference type="SUPFAM" id="SSF140566">
    <property type="entry name" value="FlgN-like"/>
    <property type="match status" value="1"/>
</dbReference>
<proteinExistence type="inferred from homology"/>
<organism evidence="4 5">
    <name type="scientific">Lacipirellula limnantheis</name>
    <dbReference type="NCBI Taxonomy" id="2528024"/>
    <lineage>
        <taxon>Bacteria</taxon>
        <taxon>Pseudomonadati</taxon>
        <taxon>Planctomycetota</taxon>
        <taxon>Planctomycetia</taxon>
        <taxon>Pirellulales</taxon>
        <taxon>Lacipirellulaceae</taxon>
        <taxon>Lacipirellula</taxon>
    </lineage>
</organism>
<keyword evidence="5" id="KW-1185">Reference proteome</keyword>
<dbReference type="Pfam" id="PF05130">
    <property type="entry name" value="FlgN"/>
    <property type="match status" value="1"/>
</dbReference>
<dbReference type="GO" id="GO:0044780">
    <property type="term" value="P:bacterial-type flagellum assembly"/>
    <property type="evidence" value="ECO:0007669"/>
    <property type="project" value="InterPro"/>
</dbReference>
<evidence type="ECO:0000313" key="5">
    <source>
        <dbReference type="Proteomes" id="UP000317909"/>
    </source>
</evidence>
<gene>
    <name evidence="4" type="ORF">I41_14580</name>
</gene>
<name>A0A517TV82_9BACT</name>
<evidence type="ECO:0000256" key="2">
    <source>
        <dbReference type="ARBA" id="ARBA00007703"/>
    </source>
</evidence>
<comment type="similarity">
    <text evidence="2">Belongs to the FlgN family.</text>
</comment>